<sequence length="263" mass="28399">MERYHARMPETPQPAEAPPASPTPEGLPPPVRPDGAAPPEHPHPRAHALLLAVLAACLLFGVWGAWTVSNGSGRGDDAALRAEIEGLRQEVATLARSDQVSRDANQDLQGTLAERDEEISALRADVAFYERLVGSTSQRRGLTVHGLRLQSQGEGAWHFTATLTQTLNRAAVSSGSLTVAVEGSRNDSLERLAWTDLRQLEDAPGVEYSFKYFQQVEGDLMLPADFKPLRVIVRLAPPRGAAVEESFTWAEAVAATPRSAPDA</sequence>
<comment type="caution">
    <text evidence="3">The sequence shown here is derived from an EMBL/GenBank/DDBJ whole genome shotgun (WGS) entry which is preliminary data.</text>
</comment>
<reference evidence="4" key="1">
    <citation type="journal article" date="2019" name="Int. J. Syst. Evol. Microbiol.">
        <title>The Global Catalogue of Microorganisms (GCM) 10K type strain sequencing project: providing services to taxonomists for standard genome sequencing and annotation.</title>
        <authorList>
            <consortium name="The Broad Institute Genomics Platform"/>
            <consortium name="The Broad Institute Genome Sequencing Center for Infectious Disease"/>
            <person name="Wu L."/>
            <person name="Ma J."/>
        </authorList>
    </citation>
    <scope>NUCLEOTIDE SEQUENCE [LARGE SCALE GENOMIC DNA]</scope>
    <source>
        <strain evidence="4">CGMCC 1.8985</strain>
    </source>
</reference>
<feature type="region of interest" description="Disordered" evidence="1">
    <location>
        <begin position="1"/>
        <end position="42"/>
    </location>
</feature>
<keyword evidence="2" id="KW-0472">Membrane</keyword>
<dbReference type="EMBL" id="BMME01000001">
    <property type="protein sequence ID" value="GGK13904.1"/>
    <property type="molecule type" value="Genomic_DNA"/>
</dbReference>
<dbReference type="Proteomes" id="UP000599009">
    <property type="component" value="Unassembled WGS sequence"/>
</dbReference>
<accession>A0ABQ2EJH0</accession>
<dbReference type="RefSeq" id="WP_132986770.1">
    <property type="nucleotide sequence ID" value="NZ_BMME01000001.1"/>
</dbReference>
<evidence type="ECO:0000256" key="2">
    <source>
        <dbReference type="SAM" id="Phobius"/>
    </source>
</evidence>
<proteinExistence type="predicted"/>
<evidence type="ECO:0000313" key="3">
    <source>
        <dbReference type="EMBL" id="GGK13904.1"/>
    </source>
</evidence>
<feature type="compositionally biased region" description="Pro residues" evidence="1">
    <location>
        <begin position="11"/>
        <end position="32"/>
    </location>
</feature>
<feature type="transmembrane region" description="Helical" evidence="2">
    <location>
        <begin position="48"/>
        <end position="66"/>
    </location>
</feature>
<gene>
    <name evidence="3" type="ORF">GCM10011394_24010</name>
</gene>
<protein>
    <recommendedName>
        <fullName evidence="5">Transmembrane protein</fullName>
    </recommendedName>
</protein>
<name>A0ABQ2EJH0_9GAMM</name>
<dbReference type="Pfam" id="PF20567">
    <property type="entry name" value="DUF6776"/>
    <property type="match status" value="1"/>
</dbReference>
<evidence type="ECO:0000313" key="4">
    <source>
        <dbReference type="Proteomes" id="UP000599009"/>
    </source>
</evidence>
<organism evidence="3 4">
    <name type="scientific">Luteimonas terricola</name>
    <dbReference type="NCBI Taxonomy" id="645597"/>
    <lineage>
        <taxon>Bacteria</taxon>
        <taxon>Pseudomonadati</taxon>
        <taxon>Pseudomonadota</taxon>
        <taxon>Gammaproteobacteria</taxon>
        <taxon>Lysobacterales</taxon>
        <taxon>Lysobacteraceae</taxon>
        <taxon>Luteimonas</taxon>
    </lineage>
</organism>
<dbReference type="InterPro" id="IPR046703">
    <property type="entry name" value="DUF6776"/>
</dbReference>
<evidence type="ECO:0008006" key="5">
    <source>
        <dbReference type="Google" id="ProtNLM"/>
    </source>
</evidence>
<keyword evidence="2" id="KW-1133">Transmembrane helix</keyword>
<keyword evidence="2" id="KW-0812">Transmembrane</keyword>
<keyword evidence="4" id="KW-1185">Reference proteome</keyword>
<evidence type="ECO:0000256" key="1">
    <source>
        <dbReference type="SAM" id="MobiDB-lite"/>
    </source>
</evidence>